<organism evidence="9 10">
    <name type="scientific">Deinococcus metalli</name>
    <dbReference type="NCBI Taxonomy" id="1141878"/>
    <lineage>
        <taxon>Bacteria</taxon>
        <taxon>Thermotogati</taxon>
        <taxon>Deinococcota</taxon>
        <taxon>Deinococci</taxon>
        <taxon>Deinococcales</taxon>
        <taxon>Deinococcaceae</taxon>
        <taxon>Deinococcus</taxon>
    </lineage>
</organism>
<evidence type="ECO:0000256" key="4">
    <source>
        <dbReference type="ARBA" id="ARBA00022679"/>
    </source>
</evidence>
<evidence type="ECO:0000256" key="5">
    <source>
        <dbReference type="ARBA" id="ARBA00022777"/>
    </source>
</evidence>
<comment type="caution">
    <text evidence="9">The sequence shown here is derived from an EMBL/GenBank/DDBJ whole genome shotgun (WGS) entry which is preliminary data.</text>
</comment>
<dbReference type="GO" id="GO:0007234">
    <property type="term" value="P:osmosensory signaling via phosphorelay pathway"/>
    <property type="evidence" value="ECO:0007669"/>
    <property type="project" value="TreeGrafter"/>
</dbReference>
<dbReference type="SMART" id="SM00387">
    <property type="entry name" value="HATPase_c"/>
    <property type="match status" value="1"/>
</dbReference>
<dbReference type="PRINTS" id="PR00344">
    <property type="entry name" value="BCTRLSENSOR"/>
</dbReference>
<evidence type="ECO:0000313" key="11">
    <source>
        <dbReference type="Proteomes" id="UP000619376"/>
    </source>
</evidence>
<keyword evidence="11" id="KW-1185">Reference proteome</keyword>
<dbReference type="SUPFAM" id="SSF48452">
    <property type="entry name" value="TPR-like"/>
    <property type="match status" value="2"/>
</dbReference>
<reference evidence="9 10" key="3">
    <citation type="submission" date="2020-08" db="EMBL/GenBank/DDBJ databases">
        <title>Genomic Encyclopedia of Type Strains, Phase IV (KMG-IV): sequencing the most valuable type-strain genomes for metagenomic binning, comparative biology and taxonomic classification.</title>
        <authorList>
            <person name="Goeker M."/>
        </authorList>
    </citation>
    <scope>NUCLEOTIDE SEQUENCE [LARGE SCALE GENOMIC DNA]</scope>
    <source>
        <strain evidence="9 10">DSM 27521</strain>
    </source>
</reference>
<dbReference type="PANTHER" id="PTHR42878:SF15">
    <property type="entry name" value="BACTERIOPHYTOCHROME"/>
    <property type="match status" value="1"/>
</dbReference>
<dbReference type="GO" id="GO:0000155">
    <property type="term" value="F:phosphorelay sensor kinase activity"/>
    <property type="evidence" value="ECO:0007669"/>
    <property type="project" value="InterPro"/>
</dbReference>
<reference evidence="8" key="1">
    <citation type="journal article" date="2014" name="Int. J. Syst. Evol. Microbiol.">
        <title>Complete genome of a new Firmicutes species belonging to the dominant human colonic microbiota ('Ruminococcus bicirculans') reveals two chromosomes and a selective capacity to utilize plant glucans.</title>
        <authorList>
            <consortium name="NISC Comparative Sequencing Program"/>
            <person name="Wegmann U."/>
            <person name="Louis P."/>
            <person name="Goesmann A."/>
            <person name="Henrissat B."/>
            <person name="Duncan S.H."/>
            <person name="Flint H.J."/>
        </authorList>
    </citation>
    <scope>NUCLEOTIDE SEQUENCE</scope>
    <source>
        <strain evidence="8">CGMCC 1.18437</strain>
    </source>
</reference>
<dbReference type="InterPro" id="IPR036097">
    <property type="entry name" value="HisK_dim/P_sf"/>
</dbReference>
<dbReference type="SMART" id="SM00388">
    <property type="entry name" value="HisKA"/>
    <property type="match status" value="1"/>
</dbReference>
<evidence type="ECO:0000313" key="8">
    <source>
        <dbReference type="EMBL" id="GHF34131.1"/>
    </source>
</evidence>
<dbReference type="InterPro" id="IPR011990">
    <property type="entry name" value="TPR-like_helical_dom_sf"/>
</dbReference>
<dbReference type="EMBL" id="JACHFK010000001">
    <property type="protein sequence ID" value="MBB5374730.1"/>
    <property type="molecule type" value="Genomic_DNA"/>
</dbReference>
<dbReference type="InterPro" id="IPR050351">
    <property type="entry name" value="BphY/WalK/GraS-like"/>
</dbReference>
<dbReference type="GO" id="GO:0000156">
    <property type="term" value="F:phosphorelay response regulator activity"/>
    <property type="evidence" value="ECO:0007669"/>
    <property type="project" value="TreeGrafter"/>
</dbReference>
<feature type="domain" description="Histidine kinase" evidence="7">
    <location>
        <begin position="464"/>
        <end position="672"/>
    </location>
</feature>
<dbReference type="Gene3D" id="1.10.287.130">
    <property type="match status" value="1"/>
</dbReference>
<evidence type="ECO:0000313" key="9">
    <source>
        <dbReference type="EMBL" id="MBB5374730.1"/>
    </source>
</evidence>
<dbReference type="InterPro" id="IPR003661">
    <property type="entry name" value="HisK_dim/P_dom"/>
</dbReference>
<gene>
    <name evidence="8" type="ORF">GCM10017781_08690</name>
    <name evidence="9" type="ORF">HNQ07_000174</name>
</gene>
<evidence type="ECO:0000259" key="7">
    <source>
        <dbReference type="PROSITE" id="PS50109"/>
    </source>
</evidence>
<dbReference type="InterPro" id="IPR036890">
    <property type="entry name" value="HATPase_C_sf"/>
</dbReference>
<dbReference type="Pfam" id="PF02518">
    <property type="entry name" value="HATPase_c"/>
    <property type="match status" value="1"/>
</dbReference>
<comment type="catalytic activity">
    <reaction evidence="1">
        <text>ATP + protein L-histidine = ADP + protein N-phospho-L-histidine.</text>
        <dbReference type="EC" id="2.7.13.3"/>
    </reaction>
</comment>
<dbReference type="Proteomes" id="UP000539473">
    <property type="component" value="Unassembled WGS sequence"/>
</dbReference>
<dbReference type="InterPro" id="IPR005467">
    <property type="entry name" value="His_kinase_dom"/>
</dbReference>
<dbReference type="GO" id="GO:0030295">
    <property type="term" value="F:protein kinase activator activity"/>
    <property type="evidence" value="ECO:0007669"/>
    <property type="project" value="TreeGrafter"/>
</dbReference>
<keyword evidence="4" id="KW-0808">Transferase</keyword>
<evidence type="ECO:0000313" key="10">
    <source>
        <dbReference type="Proteomes" id="UP000539473"/>
    </source>
</evidence>
<accession>A0A7W8KB75</accession>
<feature type="coiled-coil region" evidence="6">
    <location>
        <begin position="391"/>
        <end position="457"/>
    </location>
</feature>
<keyword evidence="3" id="KW-0597">Phosphoprotein</keyword>
<dbReference type="Gene3D" id="1.25.40.10">
    <property type="entry name" value="Tetratricopeptide repeat domain"/>
    <property type="match status" value="2"/>
</dbReference>
<dbReference type="InterPro" id="IPR004358">
    <property type="entry name" value="Sig_transdc_His_kin-like_C"/>
</dbReference>
<protein>
    <recommendedName>
        <fullName evidence="2">histidine kinase</fullName>
        <ecNumber evidence="2">2.7.13.3</ecNumber>
    </recommendedName>
</protein>
<keyword evidence="5 9" id="KW-0418">Kinase</keyword>
<dbReference type="AlphaFoldDB" id="A0A7W8KB75"/>
<evidence type="ECO:0000256" key="2">
    <source>
        <dbReference type="ARBA" id="ARBA00012438"/>
    </source>
</evidence>
<name>A0A7W8KB75_9DEIO</name>
<dbReference type="EMBL" id="BNAJ01000001">
    <property type="protein sequence ID" value="GHF34131.1"/>
    <property type="molecule type" value="Genomic_DNA"/>
</dbReference>
<dbReference type="SUPFAM" id="SSF47384">
    <property type="entry name" value="Homodimeric domain of signal transducing histidine kinase"/>
    <property type="match status" value="1"/>
</dbReference>
<dbReference type="Proteomes" id="UP000619376">
    <property type="component" value="Unassembled WGS sequence"/>
</dbReference>
<dbReference type="RefSeq" id="WP_229831803.1">
    <property type="nucleotide sequence ID" value="NZ_BNAJ01000001.1"/>
</dbReference>
<dbReference type="CDD" id="cd00082">
    <property type="entry name" value="HisKA"/>
    <property type="match status" value="1"/>
</dbReference>
<evidence type="ECO:0000256" key="6">
    <source>
        <dbReference type="SAM" id="Coils"/>
    </source>
</evidence>
<keyword evidence="6" id="KW-0175">Coiled coil</keyword>
<sequence>MPTSTHPSLSAEALLALRERTRDQPADVVREAEALLPAARATGDRRTLASLLTALGAGLSETGNNDRAQLILDEALEHTDGDAESEAGVRAQRLSMFISLGESSTVDEDIERLTAILDGLKRPRETTAAMNALAGAAFRQGRLEDAGLWLERASRAALDSGDRRGATIAATNAVIVSIELERYAVALTQLRNALAHTDSSQVTVFVHAQHALLYSRLELHQQALDVIDSYLDGRPLNPPAESDKVMLINKAEALTSLNRLDEAADIIERHALHLEGGLRIAGEASDTLGRIYGLLGRTEEARALLTTGLELLERGGLTHAAARTLLNRAELELPHDPQFTLNCTRHTLERLETGAPGRLHARAFRLQAQAHAALGEYRLAYELGERHRHLQDDLDRRLERQRLDVALAELEYERAQVTARIQREALREARQEVAELHAHLEARVERRTQELHAANEELRAFAHSVSHYLRTPMQVILGHATLLDQVSGAQRTRSADAITGATERMAEVLDGLLAYAARGAVPQASGTVDLDAVVRAAWADQADPQRAVAVEIGPIPPVRGDAAALRVVFGNLLHNALKYTGEQAQPHVQVSASVVPDGVLVEVRDNGVGFDPADATRLFGAFTRLPTTTRFEGLGLGLADVWRIVIAHGGHVRAEGRPGEGASFFVTLPAAEEWRSEG</sequence>
<dbReference type="Pfam" id="PF00512">
    <property type="entry name" value="HisKA"/>
    <property type="match status" value="1"/>
</dbReference>
<dbReference type="Gene3D" id="3.30.565.10">
    <property type="entry name" value="Histidine kinase-like ATPase, C-terminal domain"/>
    <property type="match status" value="1"/>
</dbReference>
<evidence type="ECO:0000256" key="3">
    <source>
        <dbReference type="ARBA" id="ARBA00022553"/>
    </source>
</evidence>
<dbReference type="InterPro" id="IPR003594">
    <property type="entry name" value="HATPase_dom"/>
</dbReference>
<reference evidence="11" key="2">
    <citation type="journal article" date="2019" name="Int. J. Syst. Evol. Microbiol.">
        <title>The Global Catalogue of Microorganisms (GCM) 10K type strain sequencing project: providing services to taxonomists for standard genome sequencing and annotation.</title>
        <authorList>
            <consortium name="The Broad Institute Genomics Platform"/>
            <consortium name="The Broad Institute Genome Sequencing Center for Infectious Disease"/>
            <person name="Wu L."/>
            <person name="Ma J."/>
        </authorList>
    </citation>
    <scope>NUCLEOTIDE SEQUENCE [LARGE SCALE GENOMIC DNA]</scope>
    <source>
        <strain evidence="11">CGMCC 1.18437</strain>
    </source>
</reference>
<dbReference type="PANTHER" id="PTHR42878">
    <property type="entry name" value="TWO-COMPONENT HISTIDINE KINASE"/>
    <property type="match status" value="1"/>
</dbReference>
<dbReference type="EC" id="2.7.13.3" evidence="2"/>
<reference evidence="8" key="4">
    <citation type="submission" date="2024-05" db="EMBL/GenBank/DDBJ databases">
        <authorList>
            <person name="Sun Q."/>
            <person name="Zhou Y."/>
        </authorList>
    </citation>
    <scope>NUCLEOTIDE SEQUENCE</scope>
    <source>
        <strain evidence="8">CGMCC 1.18437</strain>
    </source>
</reference>
<evidence type="ECO:0000256" key="1">
    <source>
        <dbReference type="ARBA" id="ARBA00000085"/>
    </source>
</evidence>
<proteinExistence type="predicted"/>
<dbReference type="PROSITE" id="PS50109">
    <property type="entry name" value="HIS_KIN"/>
    <property type="match status" value="1"/>
</dbReference>
<dbReference type="SUPFAM" id="SSF55874">
    <property type="entry name" value="ATPase domain of HSP90 chaperone/DNA topoisomerase II/histidine kinase"/>
    <property type="match status" value="1"/>
</dbReference>